<evidence type="ECO:0000313" key="6">
    <source>
        <dbReference type="Proteomes" id="UP000320496"/>
    </source>
</evidence>
<keyword evidence="2" id="KW-0812">Transmembrane</keyword>
<evidence type="ECO:0000313" key="5">
    <source>
        <dbReference type="EMBL" id="QDU38880.1"/>
    </source>
</evidence>
<feature type="region of interest" description="Disordered" evidence="1">
    <location>
        <begin position="448"/>
        <end position="467"/>
    </location>
</feature>
<dbReference type="InterPro" id="IPR036249">
    <property type="entry name" value="Thioredoxin-like_sf"/>
</dbReference>
<feature type="region of interest" description="Disordered" evidence="1">
    <location>
        <begin position="338"/>
        <end position="397"/>
    </location>
</feature>
<gene>
    <name evidence="5" type="ORF">Mal4_32120</name>
</gene>
<dbReference type="EMBL" id="CP036275">
    <property type="protein sequence ID" value="QDU38880.1"/>
    <property type="molecule type" value="Genomic_DNA"/>
</dbReference>
<proteinExistence type="predicted"/>
<dbReference type="InterPro" id="IPR012336">
    <property type="entry name" value="Thioredoxin-like_fold"/>
</dbReference>
<feature type="domain" description="Thioredoxin-like fold" evidence="4">
    <location>
        <begin position="254"/>
        <end position="326"/>
    </location>
</feature>
<dbReference type="Pfam" id="PF13098">
    <property type="entry name" value="Thioredoxin_2"/>
    <property type="match status" value="1"/>
</dbReference>
<name>A0A517Z8R3_9PLAN</name>
<dbReference type="RefSeq" id="WP_145370124.1">
    <property type="nucleotide sequence ID" value="NZ_CP036275.1"/>
</dbReference>
<dbReference type="SUPFAM" id="SSF52833">
    <property type="entry name" value="Thioredoxin-like"/>
    <property type="match status" value="1"/>
</dbReference>
<keyword evidence="3" id="KW-0732">Signal</keyword>
<dbReference type="Proteomes" id="UP000320496">
    <property type="component" value="Chromosome"/>
</dbReference>
<evidence type="ECO:0000256" key="3">
    <source>
        <dbReference type="SAM" id="SignalP"/>
    </source>
</evidence>
<accession>A0A517Z8R3</accession>
<keyword evidence="6" id="KW-1185">Reference proteome</keyword>
<reference evidence="5 6" key="1">
    <citation type="submission" date="2019-02" db="EMBL/GenBank/DDBJ databases">
        <title>Deep-cultivation of Planctomycetes and their phenomic and genomic characterization uncovers novel biology.</title>
        <authorList>
            <person name="Wiegand S."/>
            <person name="Jogler M."/>
            <person name="Boedeker C."/>
            <person name="Pinto D."/>
            <person name="Vollmers J."/>
            <person name="Rivas-Marin E."/>
            <person name="Kohn T."/>
            <person name="Peeters S.H."/>
            <person name="Heuer A."/>
            <person name="Rast P."/>
            <person name="Oberbeckmann S."/>
            <person name="Bunk B."/>
            <person name="Jeske O."/>
            <person name="Meyerdierks A."/>
            <person name="Storesund J.E."/>
            <person name="Kallscheuer N."/>
            <person name="Luecker S."/>
            <person name="Lage O.M."/>
            <person name="Pohl T."/>
            <person name="Merkel B.J."/>
            <person name="Hornburger P."/>
            <person name="Mueller R.-W."/>
            <person name="Bruemmer F."/>
            <person name="Labrenz M."/>
            <person name="Spormann A.M."/>
            <person name="Op den Camp H."/>
            <person name="Overmann J."/>
            <person name="Amann R."/>
            <person name="Jetten M.S.M."/>
            <person name="Mascher T."/>
            <person name="Medema M.H."/>
            <person name="Devos D.P."/>
            <person name="Kaster A.-K."/>
            <person name="Ovreas L."/>
            <person name="Rohde M."/>
            <person name="Galperin M.Y."/>
            <person name="Jogler C."/>
        </authorList>
    </citation>
    <scope>NUCLEOTIDE SEQUENCE [LARGE SCALE GENOMIC DNA]</scope>
    <source>
        <strain evidence="5 6">Mal4</strain>
    </source>
</reference>
<evidence type="ECO:0000256" key="2">
    <source>
        <dbReference type="SAM" id="Phobius"/>
    </source>
</evidence>
<organism evidence="5 6">
    <name type="scientific">Maioricimonas rarisocia</name>
    <dbReference type="NCBI Taxonomy" id="2528026"/>
    <lineage>
        <taxon>Bacteria</taxon>
        <taxon>Pseudomonadati</taxon>
        <taxon>Planctomycetota</taxon>
        <taxon>Planctomycetia</taxon>
        <taxon>Planctomycetales</taxon>
        <taxon>Planctomycetaceae</taxon>
        <taxon>Maioricimonas</taxon>
    </lineage>
</organism>
<dbReference type="Gene3D" id="3.40.30.10">
    <property type="entry name" value="Glutaredoxin"/>
    <property type="match status" value="1"/>
</dbReference>
<sequence length="540" mass="59321" precursor="true">MTTALLRLLPACALLLIPCTAPAGNFECVDPAIRTAAEAARLRSARFWTGRDLPGRWAHPCPITVRLDRSTGGGMTRFTFAGGEVFGWSMLVCGTRQAILEDVIPHEVDHAVRASIVRRPVIRWLDEGCASLMESPASHARLRRSVLDVDGRRLLTTWLDRSDYPTDGHELAGLYAVGFSFVEFLLERGGPQQLLDLQRDPRRPSAKFPDHYGADADRLIDGWQAWLPRRLRQGVTCDCCGCAVHTPAPFTRDDRPVLTVWTSQTCGPCRQFRYDLRTNAAFREAIESRFRIETIDVDRERERAQSAGIHAVPTFVIDDIRVEGYRGPAWLMQQLMQPVGKPESPDGDAAPSSTDAPDDASADDEPADDASHSDASAEEPAPSAPPSPGSSPAPAAPVITASGAGTFLLSLAELTLVIGGSAATGGAGTALAVGLSRLLLRRIRRRGTDRRRDVPTERKEDDLPRAPFPRELDEARELLAIRQSEGRVAVLDALRGMFFDDECDRLLERGEECEVRTVRQLRERIDTRVDEVAPLSVRAA</sequence>
<feature type="compositionally biased region" description="Acidic residues" evidence="1">
    <location>
        <begin position="356"/>
        <end position="368"/>
    </location>
</feature>
<feature type="signal peptide" evidence="3">
    <location>
        <begin position="1"/>
        <end position="23"/>
    </location>
</feature>
<feature type="compositionally biased region" description="Pro residues" evidence="1">
    <location>
        <begin position="382"/>
        <end position="395"/>
    </location>
</feature>
<dbReference type="KEGG" id="mri:Mal4_32120"/>
<feature type="transmembrane region" description="Helical" evidence="2">
    <location>
        <begin position="416"/>
        <end position="440"/>
    </location>
</feature>
<keyword evidence="2" id="KW-0472">Membrane</keyword>
<feature type="chain" id="PRO_5021804912" description="Thioredoxin-like fold domain-containing protein" evidence="3">
    <location>
        <begin position="24"/>
        <end position="540"/>
    </location>
</feature>
<dbReference type="OrthoDB" id="213802at2"/>
<feature type="compositionally biased region" description="Basic and acidic residues" evidence="1">
    <location>
        <begin position="450"/>
        <end position="467"/>
    </location>
</feature>
<evidence type="ECO:0000259" key="4">
    <source>
        <dbReference type="Pfam" id="PF13098"/>
    </source>
</evidence>
<evidence type="ECO:0000256" key="1">
    <source>
        <dbReference type="SAM" id="MobiDB-lite"/>
    </source>
</evidence>
<dbReference type="AlphaFoldDB" id="A0A517Z8R3"/>
<protein>
    <recommendedName>
        <fullName evidence="4">Thioredoxin-like fold domain-containing protein</fullName>
    </recommendedName>
</protein>
<keyword evidence="2" id="KW-1133">Transmembrane helix</keyword>